<dbReference type="PANTHER" id="PTHR13561">
    <property type="entry name" value="DNA REPLICATION REGULATOR DPB11-RELATED"/>
    <property type="match status" value="1"/>
</dbReference>
<comment type="caution">
    <text evidence="3">The sequence shown here is derived from an EMBL/GenBank/DDBJ whole genome shotgun (WGS) entry which is preliminary data.</text>
</comment>
<sequence length="175" mass="18989">MMKPKPFKEAKVYMSRNLVAPEIFDALLDALKLNGAEVELCCDPSRTGPNDFHVISSSDHEKFEDLRAKGCNLLGPQCVLSCAKENRALPKQGFTCCLAMDGVKVIASGFDVDEKFKIEKLVTAMGGVLQTKATLDVSFVIVKNVLAAKYKVCLLPKDGGLVSLNIKGCPLINEP</sequence>
<dbReference type="Pfam" id="PF12738">
    <property type="entry name" value="PTCB-BRCT"/>
    <property type="match status" value="1"/>
</dbReference>
<dbReference type="GO" id="GO:0007095">
    <property type="term" value="P:mitotic G2 DNA damage checkpoint signaling"/>
    <property type="evidence" value="ECO:0007669"/>
    <property type="project" value="TreeGrafter"/>
</dbReference>
<feature type="domain" description="BRCT" evidence="2">
    <location>
        <begin position="103"/>
        <end position="152"/>
    </location>
</feature>
<keyword evidence="1" id="KW-0677">Repeat</keyword>
<dbReference type="GO" id="GO:0033314">
    <property type="term" value="P:mitotic DNA replication checkpoint signaling"/>
    <property type="evidence" value="ECO:0007669"/>
    <property type="project" value="TreeGrafter"/>
</dbReference>
<dbReference type="GO" id="GO:0006270">
    <property type="term" value="P:DNA replication initiation"/>
    <property type="evidence" value="ECO:0007669"/>
    <property type="project" value="TreeGrafter"/>
</dbReference>
<dbReference type="AlphaFoldDB" id="A0AAP0MPT9"/>
<dbReference type="InterPro" id="IPR001357">
    <property type="entry name" value="BRCT_dom"/>
</dbReference>
<protein>
    <recommendedName>
        <fullName evidence="2">BRCT domain-containing protein</fullName>
    </recommendedName>
</protein>
<dbReference type="Proteomes" id="UP001428341">
    <property type="component" value="Unassembled WGS sequence"/>
</dbReference>
<reference evidence="3 4" key="1">
    <citation type="submission" date="2024-05" db="EMBL/GenBank/DDBJ databases">
        <title>Haplotype-resolved chromosome-level genome assembly of Huyou (Citrus changshanensis).</title>
        <authorList>
            <person name="Miao C."/>
            <person name="Chen W."/>
            <person name="Wu Y."/>
            <person name="Wang L."/>
            <person name="Zhao S."/>
            <person name="Grierson D."/>
            <person name="Xu C."/>
            <person name="Chen K."/>
        </authorList>
    </citation>
    <scope>NUCLEOTIDE SEQUENCE [LARGE SCALE GENOMIC DNA]</scope>
    <source>
        <strain evidence="3">01-14</strain>
        <tissue evidence="3">Leaf</tissue>
    </source>
</reference>
<dbReference type="InterPro" id="IPR036420">
    <property type="entry name" value="BRCT_dom_sf"/>
</dbReference>
<accession>A0AAP0MPT9</accession>
<evidence type="ECO:0000256" key="1">
    <source>
        <dbReference type="ARBA" id="ARBA00022737"/>
    </source>
</evidence>
<organism evidence="3 4">
    <name type="scientific">Citrus x changshan-huyou</name>
    <dbReference type="NCBI Taxonomy" id="2935761"/>
    <lineage>
        <taxon>Eukaryota</taxon>
        <taxon>Viridiplantae</taxon>
        <taxon>Streptophyta</taxon>
        <taxon>Embryophyta</taxon>
        <taxon>Tracheophyta</taxon>
        <taxon>Spermatophyta</taxon>
        <taxon>Magnoliopsida</taxon>
        <taxon>eudicotyledons</taxon>
        <taxon>Gunneridae</taxon>
        <taxon>Pentapetalae</taxon>
        <taxon>rosids</taxon>
        <taxon>malvids</taxon>
        <taxon>Sapindales</taxon>
        <taxon>Rutaceae</taxon>
        <taxon>Aurantioideae</taxon>
        <taxon>Citrus</taxon>
    </lineage>
</organism>
<dbReference type="EMBL" id="JBCGBO010000003">
    <property type="protein sequence ID" value="KAK9216234.1"/>
    <property type="molecule type" value="Genomic_DNA"/>
</dbReference>
<dbReference type="Gene3D" id="3.40.50.10190">
    <property type="entry name" value="BRCT domain"/>
    <property type="match status" value="2"/>
</dbReference>
<dbReference type="SUPFAM" id="SSF52113">
    <property type="entry name" value="BRCT domain"/>
    <property type="match status" value="1"/>
</dbReference>
<evidence type="ECO:0000259" key="2">
    <source>
        <dbReference type="Pfam" id="PF12738"/>
    </source>
</evidence>
<keyword evidence="4" id="KW-1185">Reference proteome</keyword>
<dbReference type="FunFam" id="3.40.50.10190:FF:000070">
    <property type="entry name" value="Transcription coactivator"/>
    <property type="match status" value="1"/>
</dbReference>
<proteinExistence type="predicted"/>
<gene>
    <name evidence="3" type="ORF">WN944_008241</name>
</gene>
<evidence type="ECO:0000313" key="3">
    <source>
        <dbReference type="EMBL" id="KAK9216234.1"/>
    </source>
</evidence>
<evidence type="ECO:0000313" key="4">
    <source>
        <dbReference type="Proteomes" id="UP001428341"/>
    </source>
</evidence>
<name>A0AAP0MPT9_9ROSI</name>
<dbReference type="PANTHER" id="PTHR13561:SF20">
    <property type="entry name" value="DNA TOPOISOMERASE 2-BINDING PROTEIN 1"/>
    <property type="match status" value="1"/>
</dbReference>
<dbReference type="CDD" id="cd00027">
    <property type="entry name" value="BRCT"/>
    <property type="match status" value="1"/>
</dbReference>